<dbReference type="CDD" id="cd02440">
    <property type="entry name" value="AdoMet_MTases"/>
    <property type="match status" value="1"/>
</dbReference>
<organism evidence="1 2">
    <name type="scientific">Limnovirga soli</name>
    <dbReference type="NCBI Taxonomy" id="2656915"/>
    <lineage>
        <taxon>Bacteria</taxon>
        <taxon>Pseudomonadati</taxon>
        <taxon>Bacteroidota</taxon>
        <taxon>Chitinophagia</taxon>
        <taxon>Chitinophagales</taxon>
        <taxon>Chitinophagaceae</taxon>
        <taxon>Limnovirga</taxon>
    </lineage>
</organism>
<dbReference type="Gene3D" id="3.40.50.150">
    <property type="entry name" value="Vaccinia Virus protein VP39"/>
    <property type="match status" value="1"/>
</dbReference>
<gene>
    <name evidence="1" type="ORF">GD597_15205</name>
</gene>
<dbReference type="AlphaFoldDB" id="A0A8J8FI78"/>
<dbReference type="GO" id="GO:0032259">
    <property type="term" value="P:methylation"/>
    <property type="evidence" value="ECO:0007669"/>
    <property type="project" value="UniProtKB-KW"/>
</dbReference>
<dbReference type="Proteomes" id="UP000598971">
    <property type="component" value="Unassembled WGS sequence"/>
</dbReference>
<dbReference type="InterPro" id="IPR019410">
    <property type="entry name" value="Methyltransf_16"/>
</dbReference>
<protein>
    <submittedName>
        <fullName evidence="1">Methyltransferase domain-containing protein</fullName>
    </submittedName>
</protein>
<dbReference type="RefSeq" id="WP_171608765.1">
    <property type="nucleotide sequence ID" value="NZ_WHPF01000011.1"/>
</dbReference>
<reference evidence="1" key="1">
    <citation type="submission" date="2019-10" db="EMBL/GenBank/DDBJ databases">
        <title>Draft genome sequence of Panacibacter sp. KCS-6.</title>
        <authorList>
            <person name="Yim K.J."/>
        </authorList>
    </citation>
    <scope>NUCLEOTIDE SEQUENCE</scope>
    <source>
        <strain evidence="1">KCS-6</strain>
    </source>
</reference>
<dbReference type="Pfam" id="PF10294">
    <property type="entry name" value="Methyltransf_16"/>
    <property type="match status" value="1"/>
</dbReference>
<keyword evidence="1" id="KW-0489">Methyltransferase</keyword>
<evidence type="ECO:0000313" key="2">
    <source>
        <dbReference type="Proteomes" id="UP000598971"/>
    </source>
</evidence>
<dbReference type="PANTHER" id="PTHR14614">
    <property type="entry name" value="HEPATOCELLULAR CARCINOMA-ASSOCIATED ANTIGEN"/>
    <property type="match status" value="1"/>
</dbReference>
<comment type="caution">
    <text evidence="1">The sequence shown here is derived from an EMBL/GenBank/DDBJ whole genome shotgun (WGS) entry which is preliminary data.</text>
</comment>
<keyword evidence="2" id="KW-1185">Reference proteome</keyword>
<sequence length="226" mass="25240">MNSFIFFAPMQLTANIQQFIFGATTIQVYVPDAIIMQQWYTHMQQQNANAPSPYWSQVWPAAKALCQFLSNEPHWVNNKTVLELAAGLGLPSMLSAQWAQSIICSDYIPEAVEMMRQSISLMQLKNVEAIVLDWNQLPPTLGTEVLLLSDINYEPAAFANILGVIEQFLQAGTTILLSTPQRLMAKPFIAQLLPYCILQQETIVTDVTPHVVCSIMVLQKTKAPIG</sequence>
<dbReference type="EMBL" id="WHPF01000011">
    <property type="protein sequence ID" value="NNV56819.1"/>
    <property type="molecule type" value="Genomic_DNA"/>
</dbReference>
<dbReference type="SUPFAM" id="SSF53335">
    <property type="entry name" value="S-adenosyl-L-methionine-dependent methyltransferases"/>
    <property type="match status" value="1"/>
</dbReference>
<accession>A0A8J8FI78</accession>
<dbReference type="InterPro" id="IPR029063">
    <property type="entry name" value="SAM-dependent_MTases_sf"/>
</dbReference>
<keyword evidence="1" id="KW-0808">Transferase</keyword>
<proteinExistence type="predicted"/>
<evidence type="ECO:0000313" key="1">
    <source>
        <dbReference type="EMBL" id="NNV56819.1"/>
    </source>
</evidence>
<dbReference type="GO" id="GO:0008168">
    <property type="term" value="F:methyltransferase activity"/>
    <property type="evidence" value="ECO:0007669"/>
    <property type="project" value="UniProtKB-KW"/>
</dbReference>
<name>A0A8J8FI78_9BACT</name>